<feature type="transmembrane region" description="Helical" evidence="1">
    <location>
        <begin position="82"/>
        <end position="102"/>
    </location>
</feature>
<feature type="transmembrane region" description="Helical" evidence="1">
    <location>
        <begin position="12"/>
        <end position="29"/>
    </location>
</feature>
<evidence type="ECO:0000256" key="1">
    <source>
        <dbReference type="SAM" id="Phobius"/>
    </source>
</evidence>
<feature type="transmembrane region" description="Helical" evidence="1">
    <location>
        <begin position="170"/>
        <end position="187"/>
    </location>
</feature>
<dbReference type="OrthoDB" id="6623990at2"/>
<dbReference type="PANTHER" id="PTHR37312:SF1">
    <property type="entry name" value="MEMBRANE-BOUND ACYLTRANSFERASE YKRP-RELATED"/>
    <property type="match status" value="1"/>
</dbReference>
<keyword evidence="1" id="KW-0812">Transmembrane</keyword>
<dbReference type="GO" id="GO:0016747">
    <property type="term" value="F:acyltransferase activity, transferring groups other than amino-acyl groups"/>
    <property type="evidence" value="ECO:0007669"/>
    <property type="project" value="InterPro"/>
</dbReference>
<sequence length="382" mass="42077">MKQREYAYDNLKFLLIVLVIAGHLADFYTEPGGNASGSLAVAARGLYGLIYIFHMPAFIFVSGLFAKSALSDKSRAMKRTGEFLVLYILCKLLLGLPSMLLRCTFDFQLLSESGIPWFMLSMALWYAMAYVLEKCRVILKKWNVPVILAANIALACILGYTGVIGDFLCLSKTIVFFPFFWMGLHMDAGKLTDKVSKPVCRAVGAVGILLFVLAAVIQPEFLYALRPLLNGRGDAYAQVAENFANMYPQVDAAAGIAGTAGLMTGTVSGAGITGLLAKPAYGVFWRLAHYAAAAFLIYCLLAVIPKKKLAVSVCGERTLQVYFLHYIFLYPLKIVPVVEKMQTVLPTAVCLLFILVVSALLAVLLSARFITVLFERFHRIWK</sequence>
<dbReference type="Pfam" id="PF01757">
    <property type="entry name" value="Acyl_transf_3"/>
    <property type="match status" value="1"/>
</dbReference>
<organism evidence="3 4">
    <name type="scientific">Marvinbryantia formatexigens DSM 14469</name>
    <dbReference type="NCBI Taxonomy" id="478749"/>
    <lineage>
        <taxon>Bacteria</taxon>
        <taxon>Bacillati</taxon>
        <taxon>Bacillota</taxon>
        <taxon>Clostridia</taxon>
        <taxon>Lachnospirales</taxon>
        <taxon>Lachnospiraceae</taxon>
        <taxon>Marvinbryantia</taxon>
    </lineage>
</organism>
<evidence type="ECO:0000313" key="3">
    <source>
        <dbReference type="EMBL" id="EET62030.1"/>
    </source>
</evidence>
<feature type="domain" description="Acyltransferase 3" evidence="2">
    <location>
        <begin position="6"/>
        <end position="362"/>
    </location>
</feature>
<keyword evidence="1" id="KW-0472">Membrane</keyword>
<dbReference type="EMBL" id="ACCL02000003">
    <property type="protein sequence ID" value="EET62030.1"/>
    <property type="molecule type" value="Genomic_DNA"/>
</dbReference>
<dbReference type="RefSeq" id="WP_006860491.1">
    <property type="nucleotide sequence ID" value="NZ_ACCL02000003.1"/>
</dbReference>
<dbReference type="PANTHER" id="PTHR37312">
    <property type="entry name" value="MEMBRANE-BOUND ACYLTRANSFERASE YKRP-RELATED"/>
    <property type="match status" value="1"/>
</dbReference>
<feature type="transmembrane region" description="Helical" evidence="1">
    <location>
        <begin position="49"/>
        <end position="70"/>
    </location>
</feature>
<name>C6LAP9_9FIRM</name>
<dbReference type="eggNOG" id="COG3594">
    <property type="taxonomic scope" value="Bacteria"/>
</dbReference>
<gene>
    <name evidence="3" type="ORF">BRYFOR_05693</name>
</gene>
<feature type="transmembrane region" description="Helical" evidence="1">
    <location>
        <begin position="144"/>
        <end position="164"/>
    </location>
</feature>
<keyword evidence="1" id="KW-1133">Transmembrane helix</keyword>
<feature type="transmembrane region" description="Helical" evidence="1">
    <location>
        <begin position="283"/>
        <end position="301"/>
    </location>
</feature>
<protein>
    <recommendedName>
        <fullName evidence="2">Acyltransferase 3 domain-containing protein</fullName>
    </recommendedName>
</protein>
<feature type="transmembrane region" description="Helical" evidence="1">
    <location>
        <begin position="199"/>
        <end position="217"/>
    </location>
</feature>
<feature type="transmembrane region" description="Helical" evidence="1">
    <location>
        <begin position="344"/>
        <end position="374"/>
    </location>
</feature>
<keyword evidence="4" id="KW-1185">Reference proteome</keyword>
<evidence type="ECO:0000313" key="4">
    <source>
        <dbReference type="Proteomes" id="UP000005561"/>
    </source>
</evidence>
<dbReference type="AlphaFoldDB" id="C6LAP9"/>
<comment type="caution">
    <text evidence="3">The sequence shown here is derived from an EMBL/GenBank/DDBJ whole genome shotgun (WGS) entry which is preliminary data.</text>
</comment>
<proteinExistence type="predicted"/>
<dbReference type="InterPro" id="IPR002656">
    <property type="entry name" value="Acyl_transf_3_dom"/>
</dbReference>
<evidence type="ECO:0000259" key="2">
    <source>
        <dbReference type="Pfam" id="PF01757"/>
    </source>
</evidence>
<dbReference type="STRING" id="168384.SAMN05660368_03878"/>
<reference evidence="3" key="1">
    <citation type="submission" date="2009-07" db="EMBL/GenBank/DDBJ databases">
        <authorList>
            <person name="Weinstock G."/>
            <person name="Sodergren E."/>
            <person name="Clifton S."/>
            <person name="Fulton L."/>
            <person name="Fulton B."/>
            <person name="Courtney L."/>
            <person name="Fronick C."/>
            <person name="Harrison M."/>
            <person name="Strong C."/>
            <person name="Farmer C."/>
            <person name="Delahaunty K."/>
            <person name="Markovic C."/>
            <person name="Hall O."/>
            <person name="Minx P."/>
            <person name="Tomlinson C."/>
            <person name="Mitreva M."/>
            <person name="Nelson J."/>
            <person name="Hou S."/>
            <person name="Wollam A."/>
            <person name="Pepin K.H."/>
            <person name="Johnson M."/>
            <person name="Bhonagiri V."/>
            <person name="Nash W.E."/>
            <person name="Warren W."/>
            <person name="Chinwalla A."/>
            <person name="Mardis E.R."/>
            <person name="Wilson R.K."/>
        </authorList>
    </citation>
    <scope>NUCLEOTIDE SEQUENCE [LARGE SCALE GENOMIC DNA]</scope>
    <source>
        <strain evidence="3">DSM 14469</strain>
    </source>
</reference>
<feature type="transmembrane region" description="Helical" evidence="1">
    <location>
        <begin position="114"/>
        <end position="132"/>
    </location>
</feature>
<dbReference type="Proteomes" id="UP000005561">
    <property type="component" value="Unassembled WGS sequence"/>
</dbReference>
<dbReference type="InterPro" id="IPR052734">
    <property type="entry name" value="Nod_factor_acetyltransferase"/>
</dbReference>
<feature type="transmembrane region" description="Helical" evidence="1">
    <location>
        <begin position="321"/>
        <end position="338"/>
    </location>
</feature>
<accession>C6LAP9</accession>